<dbReference type="Gene3D" id="3.90.180.10">
    <property type="entry name" value="Medium-chain alcohol dehydrogenases, catalytic domain"/>
    <property type="match status" value="2"/>
</dbReference>
<dbReference type="InterPro" id="IPR011032">
    <property type="entry name" value="GroES-like_sf"/>
</dbReference>
<dbReference type="InterPro" id="IPR013149">
    <property type="entry name" value="ADH-like_C"/>
</dbReference>
<dbReference type="EMBL" id="JBHSFN010000007">
    <property type="protein sequence ID" value="MFC4587068.1"/>
    <property type="molecule type" value="Genomic_DNA"/>
</dbReference>
<dbReference type="Pfam" id="PF00107">
    <property type="entry name" value="ADH_zinc_N"/>
    <property type="match status" value="1"/>
</dbReference>
<dbReference type="InterPro" id="IPR020843">
    <property type="entry name" value="ER"/>
</dbReference>
<protein>
    <submittedName>
        <fullName evidence="3">Crotonyl-CoA carboxylase/reductase</fullName>
        <ecNumber evidence="3">1.3.1.85</ecNumber>
    </submittedName>
</protein>
<dbReference type="InterPro" id="IPR051603">
    <property type="entry name" value="Zinc-ADH_QOR/CCCR"/>
</dbReference>
<dbReference type="InterPro" id="IPR013154">
    <property type="entry name" value="ADH-like_N"/>
</dbReference>
<evidence type="ECO:0000313" key="4">
    <source>
        <dbReference type="Proteomes" id="UP001595891"/>
    </source>
</evidence>
<dbReference type="InterPro" id="IPR010085">
    <property type="entry name" value="Crot_CoA_red"/>
</dbReference>
<dbReference type="Proteomes" id="UP001595891">
    <property type="component" value="Unassembled WGS sequence"/>
</dbReference>
<evidence type="ECO:0000256" key="1">
    <source>
        <dbReference type="ARBA" id="ARBA00022857"/>
    </source>
</evidence>
<organism evidence="3 4">
    <name type="scientific">Sphaerisporangium corydalis</name>
    <dbReference type="NCBI Taxonomy" id="1441875"/>
    <lineage>
        <taxon>Bacteria</taxon>
        <taxon>Bacillati</taxon>
        <taxon>Actinomycetota</taxon>
        <taxon>Actinomycetes</taxon>
        <taxon>Streptosporangiales</taxon>
        <taxon>Streptosporangiaceae</taxon>
        <taxon>Sphaerisporangium</taxon>
    </lineage>
</organism>
<keyword evidence="4" id="KW-1185">Reference proteome</keyword>
<keyword evidence="1" id="KW-0521">NADP</keyword>
<feature type="domain" description="Enoyl reductase (ER)" evidence="2">
    <location>
        <begin position="49"/>
        <end position="413"/>
    </location>
</feature>
<keyword evidence="3" id="KW-0560">Oxidoreductase</keyword>
<accession>A0ABV9EE32</accession>
<name>A0ABV9EE32_9ACTN</name>
<dbReference type="SUPFAM" id="SSF50129">
    <property type="entry name" value="GroES-like"/>
    <property type="match status" value="1"/>
</dbReference>
<dbReference type="EC" id="1.3.1.85" evidence="3"/>
<gene>
    <name evidence="3" type="primary">ccrA</name>
    <name evidence="3" type="ORF">ACFO8L_13330</name>
</gene>
<reference evidence="4" key="1">
    <citation type="journal article" date="2019" name="Int. J. Syst. Evol. Microbiol.">
        <title>The Global Catalogue of Microorganisms (GCM) 10K type strain sequencing project: providing services to taxonomists for standard genome sequencing and annotation.</title>
        <authorList>
            <consortium name="The Broad Institute Genomics Platform"/>
            <consortium name="The Broad Institute Genome Sequencing Center for Infectious Disease"/>
            <person name="Wu L."/>
            <person name="Ma J."/>
        </authorList>
    </citation>
    <scope>NUCLEOTIDE SEQUENCE [LARGE SCALE GENOMIC DNA]</scope>
    <source>
        <strain evidence="4">CCUG 49560</strain>
    </source>
</reference>
<dbReference type="NCBIfam" id="TIGR01751">
    <property type="entry name" value="crot-CoA-red"/>
    <property type="match status" value="1"/>
</dbReference>
<dbReference type="Pfam" id="PF08240">
    <property type="entry name" value="ADH_N"/>
    <property type="match status" value="1"/>
</dbReference>
<dbReference type="RefSeq" id="WP_262846723.1">
    <property type="nucleotide sequence ID" value="NZ_JANZYP010000051.1"/>
</dbReference>
<dbReference type="SMART" id="SM00829">
    <property type="entry name" value="PKS_ER"/>
    <property type="match status" value="1"/>
</dbReference>
<comment type="caution">
    <text evidence="3">The sequence shown here is derived from an EMBL/GenBank/DDBJ whole genome shotgun (WGS) entry which is preliminary data.</text>
</comment>
<sequence>MRNIIDAIMAGEPGEVGGLPVPESHRAVTVHADEVDMFHGLTSEEKDPRRSLHVEEVPTPELGPGEVLVAVLASSINYNTVWSSIFEPLPTFVFLRRYGRMSPLGRRHDLPYHVIGSDLAGVVLRTGEGVNAWRPGDQVVAHCSSVELEHPDGHGDTMLDPEQRIWGFETNFGGLAELALVKANQLMPKPAHLTWEEAAASGLVNSTAYRQLVSPNGARMKQGDTVLIWGASGGLGSYATQLALNGGVTPVCVVSSPEKAELCRAMGAELVIDRKAEDYRFWSGEHTHNPKEWRRFGAHIRELTGGDDPDIVFEHPGRETFGASVFVAKRGGTIVTCASTSGFEHSYDNRYLWMNLKRIIGSHFANYREAWEANRLIARGRIHPTLSKVYPLSETGQAAHEVHVNAHQGKVGVLCLAPGEGLGVRDHEMRERLLGQITRFHDR</sequence>
<dbReference type="GO" id="GO:0016491">
    <property type="term" value="F:oxidoreductase activity"/>
    <property type="evidence" value="ECO:0007669"/>
    <property type="project" value="UniProtKB-KW"/>
</dbReference>
<evidence type="ECO:0000313" key="3">
    <source>
        <dbReference type="EMBL" id="MFC4587068.1"/>
    </source>
</evidence>
<dbReference type="PANTHER" id="PTHR44154:SF1">
    <property type="entry name" value="QUINONE OXIDOREDUCTASE"/>
    <property type="match status" value="1"/>
</dbReference>
<evidence type="ECO:0000259" key="2">
    <source>
        <dbReference type="SMART" id="SM00829"/>
    </source>
</evidence>
<dbReference type="PANTHER" id="PTHR44154">
    <property type="entry name" value="QUINONE OXIDOREDUCTASE"/>
    <property type="match status" value="1"/>
</dbReference>
<dbReference type="SUPFAM" id="SSF51735">
    <property type="entry name" value="NAD(P)-binding Rossmann-fold domains"/>
    <property type="match status" value="1"/>
</dbReference>
<dbReference type="InterPro" id="IPR036291">
    <property type="entry name" value="NAD(P)-bd_dom_sf"/>
</dbReference>
<proteinExistence type="predicted"/>